<dbReference type="RefSeq" id="WP_074924413.1">
    <property type="nucleotide sequence ID" value="NZ_CP141274.1"/>
</dbReference>
<evidence type="ECO:0000259" key="1">
    <source>
        <dbReference type="SMART" id="SM00382"/>
    </source>
</evidence>
<organism evidence="2 3">
    <name type="scientific">Delftia lacustris</name>
    <dbReference type="NCBI Taxonomy" id="558537"/>
    <lineage>
        <taxon>Bacteria</taxon>
        <taxon>Pseudomonadati</taxon>
        <taxon>Pseudomonadota</taxon>
        <taxon>Betaproteobacteria</taxon>
        <taxon>Burkholderiales</taxon>
        <taxon>Comamonadaceae</taxon>
        <taxon>Delftia</taxon>
    </lineage>
</organism>
<dbReference type="EMBL" id="FNPE01000057">
    <property type="protein sequence ID" value="SDZ62955.1"/>
    <property type="molecule type" value="Genomic_DNA"/>
</dbReference>
<dbReference type="SUPFAM" id="SSF52540">
    <property type="entry name" value="P-loop containing nucleoside triphosphate hydrolases"/>
    <property type="match status" value="1"/>
</dbReference>
<gene>
    <name evidence="2" type="ORF">SAMN05421547_1575</name>
</gene>
<dbReference type="GO" id="GO:0016887">
    <property type="term" value="F:ATP hydrolysis activity"/>
    <property type="evidence" value="ECO:0007669"/>
    <property type="project" value="InterPro"/>
</dbReference>
<dbReference type="SMART" id="SM00382">
    <property type="entry name" value="AAA"/>
    <property type="match status" value="1"/>
</dbReference>
<dbReference type="Proteomes" id="UP000183417">
    <property type="component" value="Unassembled WGS sequence"/>
</dbReference>
<dbReference type="GeneID" id="94691481"/>
<dbReference type="AlphaFoldDB" id="A0A1H3UM88"/>
<dbReference type="PANTHER" id="PTHR43581">
    <property type="entry name" value="ATP/GTP PHOSPHATASE"/>
    <property type="match status" value="1"/>
</dbReference>
<protein>
    <submittedName>
        <fullName evidence="2">AAA domain-containing protein, putative AbiEii toxin, Type IV TA system</fullName>
    </submittedName>
</protein>
<dbReference type="InterPro" id="IPR003959">
    <property type="entry name" value="ATPase_AAA_core"/>
</dbReference>
<dbReference type="InterPro" id="IPR051396">
    <property type="entry name" value="Bact_Antivir_Def_Nuclease"/>
</dbReference>
<dbReference type="GO" id="GO:0005524">
    <property type="term" value="F:ATP binding"/>
    <property type="evidence" value="ECO:0007669"/>
    <property type="project" value="InterPro"/>
</dbReference>
<proteinExistence type="predicted"/>
<reference evidence="2 3" key="1">
    <citation type="submission" date="2016-10" db="EMBL/GenBank/DDBJ databases">
        <authorList>
            <person name="de Groot N.N."/>
        </authorList>
    </citation>
    <scope>NUCLEOTIDE SEQUENCE [LARGE SCALE GENOMIC DNA]</scope>
    <source>
        <strain evidence="2 3">LMG 24775</strain>
    </source>
</reference>
<name>A0A1H3UM88_9BURK</name>
<accession>A0A1H3UM88</accession>
<dbReference type="Pfam" id="PF13304">
    <property type="entry name" value="AAA_21"/>
    <property type="match status" value="1"/>
</dbReference>
<feature type="domain" description="AAA+ ATPase" evidence="1">
    <location>
        <begin position="12"/>
        <end position="271"/>
    </location>
</feature>
<evidence type="ECO:0000313" key="2">
    <source>
        <dbReference type="EMBL" id="SDZ62955.1"/>
    </source>
</evidence>
<dbReference type="Gene3D" id="3.40.50.300">
    <property type="entry name" value="P-loop containing nucleotide triphosphate hydrolases"/>
    <property type="match status" value="1"/>
</dbReference>
<dbReference type="InterPro" id="IPR003593">
    <property type="entry name" value="AAA+_ATPase"/>
</dbReference>
<sequence length="358" mass="40799">MLPINRNIRSKSNLFFYIIGNNGSGKSTFLNRCTQIYSEDFGKIVALPCGMLDRFEPKSNGKVHYLGYRSKQNAVFLTTLNKSITLLILALLKNSKKALIETVLEDLHMELSFSPAATMWDKRTPQTRRASEIQRAAAESAIERCKKIDWRQISVNDADILEQCLRLDLRFFCKLGPKDKPDRYFPEDLSSGYVQKIRLLLTVAQEAEDNCLILIDEPEISLHVTWQAELPKLFRSTLSSLTKCVVVVATHSPVIISNTTQELDFIYTIPDGETVTSQEIPANIEKLLFKQFHYLSLSSSIVPETCARVLHNLTHDTLTAAQARQELNNFYENDLTPRDKNFLEKALEIIDITNNHDE</sequence>
<dbReference type="PANTHER" id="PTHR43581:SF2">
    <property type="entry name" value="EXCINUCLEASE ATPASE SUBUNIT"/>
    <property type="match status" value="1"/>
</dbReference>
<dbReference type="InterPro" id="IPR027417">
    <property type="entry name" value="P-loop_NTPase"/>
</dbReference>
<evidence type="ECO:0000313" key="3">
    <source>
        <dbReference type="Proteomes" id="UP000183417"/>
    </source>
</evidence>